<keyword evidence="5 10" id="KW-0145">Chemotaxis</keyword>
<evidence type="ECO:0000256" key="7">
    <source>
        <dbReference type="ARBA" id="ARBA00022779"/>
    </source>
</evidence>
<keyword evidence="11" id="KW-0282">Flagellum</keyword>
<keyword evidence="6 10" id="KW-0812">Transmembrane</keyword>
<sequence length="162" mass="17245">MAEITDPDAEAQEQPPKSGLKGLVVALVGAVVAGGIGFGASYAGLLDGLLGGGADSHVVVMETDHEFVPLEPIIVSLGPRARAGSLKFTAQLEVESDYTENVVSMIPRIQDVLNTFLRAVEESELEDPGALPLLRAQMLRRIQIVLGEGQVRDLLITEFILN</sequence>
<gene>
    <name evidence="11" type="ORF">GO499_17280</name>
</gene>
<evidence type="ECO:0000256" key="2">
    <source>
        <dbReference type="ARBA" id="ARBA00004162"/>
    </source>
</evidence>
<evidence type="ECO:0000256" key="3">
    <source>
        <dbReference type="ARBA" id="ARBA00008281"/>
    </source>
</evidence>
<dbReference type="AlphaFoldDB" id="A0A6P1T5S5"/>
<dbReference type="RefSeq" id="WP_161863349.1">
    <property type="nucleotide sequence ID" value="NZ_CP046620.1"/>
</dbReference>
<evidence type="ECO:0000256" key="9">
    <source>
        <dbReference type="ARBA" id="ARBA00023136"/>
    </source>
</evidence>
<evidence type="ECO:0000256" key="10">
    <source>
        <dbReference type="RuleBase" id="RU364125"/>
    </source>
</evidence>
<keyword evidence="9 10" id="KW-0472">Membrane</keyword>
<dbReference type="EMBL" id="CP046620">
    <property type="protein sequence ID" value="QHQ36806.1"/>
    <property type="molecule type" value="Genomic_DNA"/>
</dbReference>
<dbReference type="InterPro" id="IPR005503">
    <property type="entry name" value="FliL"/>
</dbReference>
<dbReference type="GO" id="GO:0009425">
    <property type="term" value="C:bacterial-type flagellum basal body"/>
    <property type="evidence" value="ECO:0007669"/>
    <property type="project" value="InterPro"/>
</dbReference>
<comment type="similarity">
    <text evidence="3 10">Belongs to the FliL family.</text>
</comment>
<feature type="transmembrane region" description="Helical" evidence="10">
    <location>
        <begin position="23"/>
        <end position="45"/>
    </location>
</feature>
<keyword evidence="11" id="KW-0966">Cell projection</keyword>
<name>A0A6P1T5S5_9RHOB</name>
<comment type="function">
    <text evidence="1 10">Controls the rotational direction of flagella during chemotaxis.</text>
</comment>
<protein>
    <recommendedName>
        <fullName evidence="10">Flagellar protein FliL</fullName>
    </recommendedName>
</protein>
<keyword evidence="4" id="KW-1003">Cell membrane</keyword>
<dbReference type="Pfam" id="PF03748">
    <property type="entry name" value="FliL"/>
    <property type="match status" value="1"/>
</dbReference>
<evidence type="ECO:0000256" key="6">
    <source>
        <dbReference type="ARBA" id="ARBA00022692"/>
    </source>
</evidence>
<comment type="subcellular location">
    <subcellularLocation>
        <location evidence="10">Cell inner membrane</location>
    </subcellularLocation>
    <subcellularLocation>
        <location evidence="2">Cell membrane</location>
        <topology evidence="2">Single-pass membrane protein</topology>
    </subcellularLocation>
</comment>
<accession>A0A6P1T5S5</accession>
<dbReference type="Proteomes" id="UP000464495">
    <property type="component" value="Chromosome"/>
</dbReference>
<evidence type="ECO:0000256" key="4">
    <source>
        <dbReference type="ARBA" id="ARBA00022475"/>
    </source>
</evidence>
<evidence type="ECO:0000313" key="11">
    <source>
        <dbReference type="EMBL" id="QHQ36806.1"/>
    </source>
</evidence>
<evidence type="ECO:0000256" key="1">
    <source>
        <dbReference type="ARBA" id="ARBA00002254"/>
    </source>
</evidence>
<dbReference type="PANTHER" id="PTHR35091">
    <property type="entry name" value="FLAGELLAR PROTEIN FLIL"/>
    <property type="match status" value="1"/>
</dbReference>
<organism evidence="11 12">
    <name type="scientific">Algicella marina</name>
    <dbReference type="NCBI Taxonomy" id="2683284"/>
    <lineage>
        <taxon>Bacteria</taxon>
        <taxon>Pseudomonadati</taxon>
        <taxon>Pseudomonadota</taxon>
        <taxon>Alphaproteobacteria</taxon>
        <taxon>Rhodobacterales</taxon>
        <taxon>Paracoccaceae</taxon>
        <taxon>Algicella</taxon>
    </lineage>
</organism>
<evidence type="ECO:0000313" key="12">
    <source>
        <dbReference type="Proteomes" id="UP000464495"/>
    </source>
</evidence>
<keyword evidence="10" id="KW-0997">Cell inner membrane</keyword>
<evidence type="ECO:0000256" key="8">
    <source>
        <dbReference type="ARBA" id="ARBA00022989"/>
    </source>
</evidence>
<dbReference type="KEGG" id="amaq:GO499_17280"/>
<dbReference type="GO" id="GO:0006935">
    <property type="term" value="P:chemotaxis"/>
    <property type="evidence" value="ECO:0007669"/>
    <property type="project" value="UniProtKB-KW"/>
</dbReference>
<evidence type="ECO:0000256" key="5">
    <source>
        <dbReference type="ARBA" id="ARBA00022500"/>
    </source>
</evidence>
<dbReference type="GO" id="GO:0071978">
    <property type="term" value="P:bacterial-type flagellum-dependent swarming motility"/>
    <property type="evidence" value="ECO:0007669"/>
    <property type="project" value="TreeGrafter"/>
</dbReference>
<dbReference type="GO" id="GO:0005886">
    <property type="term" value="C:plasma membrane"/>
    <property type="evidence" value="ECO:0007669"/>
    <property type="project" value="UniProtKB-SubCell"/>
</dbReference>
<keyword evidence="12" id="KW-1185">Reference proteome</keyword>
<keyword evidence="11" id="KW-0969">Cilium</keyword>
<reference evidence="11 12" key="1">
    <citation type="submission" date="2019-12" db="EMBL/GenBank/DDBJ databases">
        <title>Complete genome sequence of Algicella marina strain 9Alg 56(T) isolated from the red alga Tichocarpus crinitus.</title>
        <authorList>
            <person name="Kim S.-G."/>
            <person name="Nedashkovskaya O.I."/>
        </authorList>
    </citation>
    <scope>NUCLEOTIDE SEQUENCE [LARGE SCALE GENOMIC DNA]</scope>
    <source>
        <strain evidence="11 12">9Alg 56</strain>
    </source>
</reference>
<dbReference type="PANTHER" id="PTHR35091:SF2">
    <property type="entry name" value="FLAGELLAR PROTEIN FLIL"/>
    <property type="match status" value="1"/>
</dbReference>
<keyword evidence="8 10" id="KW-1133">Transmembrane helix</keyword>
<keyword evidence="7 10" id="KW-0283">Flagellar rotation</keyword>
<proteinExistence type="inferred from homology"/>